<dbReference type="RefSeq" id="WP_278005386.1">
    <property type="nucleotide sequence ID" value="NZ_JARSBN010000004.1"/>
</dbReference>
<feature type="domain" description="PAS" evidence="9">
    <location>
        <begin position="259"/>
        <end position="330"/>
    </location>
</feature>
<evidence type="ECO:0000256" key="7">
    <source>
        <dbReference type="SAM" id="Coils"/>
    </source>
</evidence>
<accession>A0ABT6G1M0</accession>
<dbReference type="EMBL" id="JARSBN010000004">
    <property type="protein sequence ID" value="MDG4715932.1"/>
    <property type="molecule type" value="Genomic_DNA"/>
</dbReference>
<dbReference type="CDD" id="cd00009">
    <property type="entry name" value="AAA"/>
    <property type="match status" value="1"/>
</dbReference>
<evidence type="ECO:0000313" key="11">
    <source>
        <dbReference type="EMBL" id="MDG4715932.1"/>
    </source>
</evidence>
<keyword evidence="6" id="KW-0804">Transcription</keyword>
<dbReference type="SMART" id="SM00091">
    <property type="entry name" value="PAS"/>
    <property type="match status" value="4"/>
</dbReference>
<evidence type="ECO:0000256" key="2">
    <source>
        <dbReference type="ARBA" id="ARBA00022840"/>
    </source>
</evidence>
<evidence type="ECO:0000256" key="4">
    <source>
        <dbReference type="ARBA" id="ARBA00023125"/>
    </source>
</evidence>
<dbReference type="SUPFAM" id="SSF55785">
    <property type="entry name" value="PYP-like sensor domain (PAS domain)"/>
    <property type="match status" value="3"/>
</dbReference>
<keyword evidence="4" id="KW-0238">DNA-binding</keyword>
<dbReference type="CDD" id="cd00130">
    <property type="entry name" value="PAS"/>
    <property type="match status" value="3"/>
</dbReference>
<name>A0ABT6G1M0_9FLAO</name>
<evidence type="ECO:0000259" key="9">
    <source>
        <dbReference type="PROSITE" id="PS50112"/>
    </source>
</evidence>
<dbReference type="InterPro" id="IPR003018">
    <property type="entry name" value="GAF"/>
</dbReference>
<evidence type="ECO:0000256" key="3">
    <source>
        <dbReference type="ARBA" id="ARBA00023015"/>
    </source>
</evidence>
<keyword evidence="1" id="KW-0547">Nucleotide-binding</keyword>
<dbReference type="Gene3D" id="3.30.450.40">
    <property type="match status" value="2"/>
</dbReference>
<evidence type="ECO:0000256" key="5">
    <source>
        <dbReference type="ARBA" id="ARBA00023159"/>
    </source>
</evidence>
<evidence type="ECO:0000313" key="12">
    <source>
        <dbReference type="Proteomes" id="UP001529085"/>
    </source>
</evidence>
<dbReference type="InterPro" id="IPR035965">
    <property type="entry name" value="PAS-like_dom_sf"/>
</dbReference>
<dbReference type="SMART" id="SM00086">
    <property type="entry name" value="PAC"/>
    <property type="match status" value="3"/>
</dbReference>
<feature type="domain" description="PAC" evidence="10">
    <location>
        <begin position="332"/>
        <end position="384"/>
    </location>
</feature>
<feature type="coiled-coil region" evidence="7">
    <location>
        <begin position="859"/>
        <end position="897"/>
    </location>
</feature>
<keyword evidence="5" id="KW-0010">Activator</keyword>
<evidence type="ECO:0000259" key="8">
    <source>
        <dbReference type="PROSITE" id="PS50045"/>
    </source>
</evidence>
<dbReference type="SUPFAM" id="SSF52540">
    <property type="entry name" value="P-loop containing nucleoside triphosphate hydrolases"/>
    <property type="match status" value="1"/>
</dbReference>
<dbReference type="PANTHER" id="PTHR32071">
    <property type="entry name" value="TRANSCRIPTIONAL REGULATORY PROTEIN"/>
    <property type="match status" value="1"/>
</dbReference>
<dbReference type="PROSITE" id="PS00688">
    <property type="entry name" value="SIGMA54_INTERACT_3"/>
    <property type="match status" value="1"/>
</dbReference>
<dbReference type="PROSITE" id="PS00676">
    <property type="entry name" value="SIGMA54_INTERACT_2"/>
    <property type="match status" value="1"/>
</dbReference>
<dbReference type="InterPro" id="IPR000700">
    <property type="entry name" value="PAS-assoc_C"/>
</dbReference>
<feature type="domain" description="Sigma-54 factor interaction" evidence="8">
    <location>
        <begin position="907"/>
        <end position="1136"/>
    </location>
</feature>
<dbReference type="InterPro" id="IPR025662">
    <property type="entry name" value="Sigma_54_int_dom_ATP-bd_1"/>
</dbReference>
<dbReference type="InterPro" id="IPR027417">
    <property type="entry name" value="P-loop_NTPase"/>
</dbReference>
<dbReference type="PROSITE" id="PS50045">
    <property type="entry name" value="SIGMA54_INTERACT_4"/>
    <property type="match status" value="1"/>
</dbReference>
<dbReference type="PROSITE" id="PS00675">
    <property type="entry name" value="SIGMA54_INTERACT_1"/>
    <property type="match status" value="1"/>
</dbReference>
<dbReference type="InterPro" id="IPR001610">
    <property type="entry name" value="PAC"/>
</dbReference>
<dbReference type="Pfam" id="PF00158">
    <property type="entry name" value="Sigma54_activat"/>
    <property type="match status" value="1"/>
</dbReference>
<dbReference type="InterPro" id="IPR002078">
    <property type="entry name" value="Sigma_54_int"/>
</dbReference>
<dbReference type="PANTHER" id="PTHR32071:SF117">
    <property type="entry name" value="PTS-DEPENDENT DIHYDROXYACETONE KINASE OPERON REGULATORY PROTEIN-RELATED"/>
    <property type="match status" value="1"/>
</dbReference>
<dbReference type="Pfam" id="PF13426">
    <property type="entry name" value="PAS_9"/>
    <property type="match status" value="4"/>
</dbReference>
<sequence>MSFTVGEILRGLNNSQLEMILTNSSHMLLFSIEGKLLFASESFSELIGVSQAKLTKQNDAVFSAVDLEKIKKNKPNLLKGKTCLDSFSVVSKNGTKQRFNAIIEPIKKDGKAIKEYLVLLTSRDSYQDINEFLECDTAFIELFNNSPIPKSLTSVSDKKYIYVNKAWEKFIGYSREEVIGKTALDLNLLSLEDAILIGEKLSDKQSLDSFEYHMISKTGEKKKVLLSLVKLQIAGEFYINSSVIDINELDKSEKKLLKEKKFTEELMASLQEGLIIVNLEGKILMVNDSTCKILGYSKEELIGLDLPYPFARLEDFAEIEKKNKSISKGDIPPFQFEFIRKNGEHFTASFATGNIKNDKGEAIALFGTMKDISQDIKLKKTLEDKAKKSTERKEAILKLASLVGDDLDKVFKEITSMSAKILNVARVSVWSLNEDHTEIHCQNVYSLKDNTHGNHLRLKAKDYPNYFKALKKYKTIRANDARKDKVTKEFTESYLDPLGITSMMDVFVQGAKGTYGIICFEHIGSKKIWSAEDEEFASSIANIVSLCVESQERKEAENKLKLENEFSSMLINTMHDGMAVIDLDAKIIQVNPAFCNMLGYTEKELVGMQRPFPFSPPEIRDLVDLRYDKLKAGTLNGKFESVYVHKKGHRFPISVEISSIKDNQGKKIGYFSTVMDITDRVKADKMLKDNAAIALQRKRTIMKLVGLVGEDFEAALKEIVTVSAKALNVGRVTVWQYQNDNSELLSKLYYNAKENHYDENGLVITKDDYPEYFKAFENKSLINIKDVVKDSVTKAFAEEYFVPYNITSRLDLVIYGRESNYGIISFENSGEKRVFTPEEENFAASIVNVVSLMIESTERKLAENKLIEANDKLLKVNTELNKLKKELEQENVYLREEIGLVFNYEEMVYGSVAFSKVLTEVERVAVTDATVLLLGESGTGKELLARAIHNISPRKNKPLIKVNCAAIPKELIESELFGHKKGAFTGAINDKLGKFQLADGGTLFLDEIGEMPIEMQPKLLRAIQESEVEQVGGVETQKVDIRIITATNKDLKAEISNKNFREDLYFRINVFPIHVPPLRERVEDIPILIEHFVNKFSKEYSKSIKYIPETTKRNMQTYAWPGNIRELENLIERAVILSNNEMLSIPTFESSPESSEEKLISSTVFTLDEAQRAHIIKILKKTNWKIDGEDGASKLLDIKPSTLRDRMKKLGIKRPE</sequence>
<organism evidence="11 12">
    <name type="scientific">Winogradskyella marincola</name>
    <dbReference type="NCBI Taxonomy" id="3037795"/>
    <lineage>
        <taxon>Bacteria</taxon>
        <taxon>Pseudomonadati</taxon>
        <taxon>Bacteroidota</taxon>
        <taxon>Flavobacteriia</taxon>
        <taxon>Flavobacteriales</taxon>
        <taxon>Flavobacteriaceae</taxon>
        <taxon>Winogradskyella</taxon>
    </lineage>
</organism>
<dbReference type="SMART" id="SM00065">
    <property type="entry name" value="GAF"/>
    <property type="match status" value="2"/>
</dbReference>
<feature type="domain" description="PAS" evidence="9">
    <location>
        <begin position="563"/>
        <end position="618"/>
    </location>
</feature>
<dbReference type="PROSITE" id="PS50113">
    <property type="entry name" value="PAC"/>
    <property type="match status" value="2"/>
</dbReference>
<reference evidence="11 12" key="1">
    <citation type="submission" date="2023-03" db="EMBL/GenBank/DDBJ databases">
        <title>Strain YYF002 represents a novel species in the genus Winogradskyella isolated from seawater.</title>
        <authorList>
            <person name="Fu Z.-Y."/>
        </authorList>
    </citation>
    <scope>NUCLEOTIDE SEQUENCE [LARGE SCALE GENOMIC DNA]</scope>
    <source>
        <strain evidence="11 12">YYF002</strain>
    </source>
</reference>
<evidence type="ECO:0000256" key="1">
    <source>
        <dbReference type="ARBA" id="ARBA00022741"/>
    </source>
</evidence>
<keyword evidence="7" id="KW-0175">Coiled coil</keyword>
<dbReference type="Gene3D" id="3.40.50.300">
    <property type="entry name" value="P-loop containing nucleotide triphosphate hydrolases"/>
    <property type="match status" value="1"/>
</dbReference>
<dbReference type="Pfam" id="PF25601">
    <property type="entry name" value="AAA_lid_14"/>
    <property type="match status" value="1"/>
</dbReference>
<dbReference type="Gene3D" id="1.10.10.60">
    <property type="entry name" value="Homeodomain-like"/>
    <property type="match status" value="1"/>
</dbReference>
<dbReference type="Pfam" id="PF01590">
    <property type="entry name" value="GAF"/>
    <property type="match status" value="1"/>
</dbReference>
<feature type="domain" description="PAS" evidence="9">
    <location>
        <begin position="157"/>
        <end position="184"/>
    </location>
</feature>
<protein>
    <submittedName>
        <fullName evidence="11">Sigma 54-interacting transcriptional regulator</fullName>
    </submittedName>
</protein>
<dbReference type="Gene3D" id="1.10.8.60">
    <property type="match status" value="1"/>
</dbReference>
<evidence type="ECO:0000259" key="10">
    <source>
        <dbReference type="PROSITE" id="PS50113"/>
    </source>
</evidence>
<keyword evidence="12" id="KW-1185">Reference proteome</keyword>
<keyword evidence="3" id="KW-0805">Transcription regulation</keyword>
<dbReference type="InterPro" id="IPR025944">
    <property type="entry name" value="Sigma_54_int_dom_CS"/>
</dbReference>
<comment type="caution">
    <text evidence="11">The sequence shown here is derived from an EMBL/GenBank/DDBJ whole genome shotgun (WGS) entry which is preliminary data.</text>
</comment>
<evidence type="ECO:0000256" key="6">
    <source>
        <dbReference type="ARBA" id="ARBA00023163"/>
    </source>
</evidence>
<keyword evidence="2" id="KW-0067">ATP-binding</keyword>
<feature type="domain" description="PAC" evidence="10">
    <location>
        <begin position="637"/>
        <end position="689"/>
    </location>
</feature>
<dbReference type="InterPro" id="IPR058031">
    <property type="entry name" value="AAA_lid_NorR"/>
</dbReference>
<dbReference type="SUPFAM" id="SSF55781">
    <property type="entry name" value="GAF domain-like"/>
    <property type="match status" value="2"/>
</dbReference>
<proteinExistence type="predicted"/>
<dbReference type="PROSITE" id="PS50112">
    <property type="entry name" value="PAS"/>
    <property type="match status" value="3"/>
</dbReference>
<dbReference type="NCBIfam" id="TIGR00229">
    <property type="entry name" value="sensory_box"/>
    <property type="match status" value="3"/>
</dbReference>
<dbReference type="InterPro" id="IPR000014">
    <property type="entry name" value="PAS"/>
</dbReference>
<dbReference type="InterPro" id="IPR003593">
    <property type="entry name" value="AAA+_ATPase"/>
</dbReference>
<dbReference type="InterPro" id="IPR029016">
    <property type="entry name" value="GAF-like_dom_sf"/>
</dbReference>
<dbReference type="SMART" id="SM00382">
    <property type="entry name" value="AAA"/>
    <property type="match status" value="1"/>
</dbReference>
<dbReference type="Proteomes" id="UP001529085">
    <property type="component" value="Unassembled WGS sequence"/>
</dbReference>
<dbReference type="Gene3D" id="3.30.450.20">
    <property type="entry name" value="PAS domain"/>
    <property type="match status" value="3"/>
</dbReference>
<dbReference type="InterPro" id="IPR025943">
    <property type="entry name" value="Sigma_54_int_dom_ATP-bd_2"/>
</dbReference>
<gene>
    <name evidence="11" type="ORF">P7122_08615</name>
</gene>